<comment type="caution">
    <text evidence="1">The sequence shown here is derived from an EMBL/GenBank/DDBJ whole genome shotgun (WGS) entry which is preliminary data.</text>
</comment>
<dbReference type="Proteomes" id="UP000295150">
    <property type="component" value="Unassembled WGS sequence"/>
</dbReference>
<evidence type="ECO:0000313" key="2">
    <source>
        <dbReference type="Proteomes" id="UP000295150"/>
    </source>
</evidence>
<evidence type="ECO:0000313" key="1">
    <source>
        <dbReference type="EMBL" id="TDO15212.1"/>
    </source>
</evidence>
<dbReference type="AlphaFoldDB" id="A0A4R6I129"/>
<organism evidence="1 2">
    <name type="scientific">Halomonas ventosae</name>
    <dbReference type="NCBI Taxonomy" id="229007"/>
    <lineage>
        <taxon>Bacteria</taxon>
        <taxon>Pseudomonadati</taxon>
        <taxon>Pseudomonadota</taxon>
        <taxon>Gammaproteobacteria</taxon>
        <taxon>Oceanospirillales</taxon>
        <taxon>Halomonadaceae</taxon>
        <taxon>Halomonas</taxon>
    </lineage>
</organism>
<name>A0A4R6I129_9GAMM</name>
<gene>
    <name evidence="1" type="ORF">DFO68_10243</name>
</gene>
<reference evidence="1 2" key="1">
    <citation type="submission" date="2019-03" db="EMBL/GenBank/DDBJ databases">
        <title>Freshwater and sediment microbial communities from various areas in North America, analyzing microbe dynamics in response to fracking.</title>
        <authorList>
            <person name="Lamendella R."/>
        </authorList>
    </citation>
    <scope>NUCLEOTIDE SEQUENCE [LARGE SCALE GENOMIC DNA]</scope>
    <source>
        <strain evidence="1 2">1_TX</strain>
    </source>
</reference>
<accession>A0A4R6I129</accession>
<dbReference type="EMBL" id="SNWH01000002">
    <property type="protein sequence ID" value="TDO15212.1"/>
    <property type="molecule type" value="Genomic_DNA"/>
</dbReference>
<sequence length="34" mass="3634">MPPRELHDDAIVIDGLIATDNPGGFPPGACCVRW</sequence>
<keyword evidence="2" id="KW-1185">Reference proteome</keyword>
<proteinExistence type="predicted"/>
<protein>
    <submittedName>
        <fullName evidence="1">Uncharacterized protein</fullName>
    </submittedName>
</protein>